<evidence type="ECO:0000313" key="3">
    <source>
        <dbReference type="Proteomes" id="UP000235371"/>
    </source>
</evidence>
<dbReference type="InParanoid" id="A0A2J6TK18"/>
<accession>A0A2J6TK18</accession>
<dbReference type="OrthoDB" id="3546297at2759"/>
<gene>
    <name evidence="2" type="ORF">K444DRAFT_627072</name>
</gene>
<feature type="compositionally biased region" description="Basic residues" evidence="1">
    <location>
        <begin position="30"/>
        <end position="51"/>
    </location>
</feature>
<reference evidence="2 3" key="1">
    <citation type="submission" date="2016-04" db="EMBL/GenBank/DDBJ databases">
        <title>A degradative enzymes factory behind the ericoid mycorrhizal symbiosis.</title>
        <authorList>
            <consortium name="DOE Joint Genome Institute"/>
            <person name="Martino E."/>
            <person name="Morin E."/>
            <person name="Grelet G."/>
            <person name="Kuo A."/>
            <person name="Kohler A."/>
            <person name="Daghino S."/>
            <person name="Barry K."/>
            <person name="Choi C."/>
            <person name="Cichocki N."/>
            <person name="Clum A."/>
            <person name="Copeland A."/>
            <person name="Hainaut M."/>
            <person name="Haridas S."/>
            <person name="Labutti K."/>
            <person name="Lindquist E."/>
            <person name="Lipzen A."/>
            <person name="Khouja H.-R."/>
            <person name="Murat C."/>
            <person name="Ohm R."/>
            <person name="Olson A."/>
            <person name="Spatafora J."/>
            <person name="Veneault-Fourrey C."/>
            <person name="Henrissat B."/>
            <person name="Grigoriev I."/>
            <person name="Martin F."/>
            <person name="Perotto S."/>
        </authorList>
    </citation>
    <scope>NUCLEOTIDE SEQUENCE [LARGE SCALE GENOMIC DNA]</scope>
    <source>
        <strain evidence="2 3">E</strain>
    </source>
</reference>
<name>A0A2J6TK18_9HELO</name>
<dbReference type="RefSeq" id="XP_024740254.1">
    <property type="nucleotide sequence ID" value="XM_024882755.1"/>
</dbReference>
<sequence>MIETRPHFHAPFLGEQPHPKSISSWESNMWRKKREMPSPRKSRRKTRRARLRNVPEPSIYNIAPREMFEILQEDTQSQFLPPKNAASDILNDIAPGERWEVAVGYLHFKNVAYTRAKVLKRNVISRARFVAEEVFKAGRVKKVELFQESQNIQITKLQN</sequence>
<dbReference type="GeneID" id="36590832"/>
<organism evidence="2 3">
    <name type="scientific">Hyaloscypha bicolor E</name>
    <dbReference type="NCBI Taxonomy" id="1095630"/>
    <lineage>
        <taxon>Eukaryota</taxon>
        <taxon>Fungi</taxon>
        <taxon>Dikarya</taxon>
        <taxon>Ascomycota</taxon>
        <taxon>Pezizomycotina</taxon>
        <taxon>Leotiomycetes</taxon>
        <taxon>Helotiales</taxon>
        <taxon>Hyaloscyphaceae</taxon>
        <taxon>Hyaloscypha</taxon>
        <taxon>Hyaloscypha bicolor</taxon>
    </lineage>
</organism>
<proteinExistence type="predicted"/>
<keyword evidence="3" id="KW-1185">Reference proteome</keyword>
<dbReference type="Proteomes" id="UP000235371">
    <property type="component" value="Unassembled WGS sequence"/>
</dbReference>
<dbReference type="AlphaFoldDB" id="A0A2J6TK18"/>
<evidence type="ECO:0000256" key="1">
    <source>
        <dbReference type="SAM" id="MobiDB-lite"/>
    </source>
</evidence>
<feature type="region of interest" description="Disordered" evidence="1">
    <location>
        <begin position="1"/>
        <end position="51"/>
    </location>
</feature>
<dbReference type="EMBL" id="KZ613782">
    <property type="protein sequence ID" value="PMD63350.1"/>
    <property type="molecule type" value="Genomic_DNA"/>
</dbReference>
<protein>
    <submittedName>
        <fullName evidence="2">Uncharacterized protein</fullName>
    </submittedName>
</protein>
<evidence type="ECO:0000313" key="2">
    <source>
        <dbReference type="EMBL" id="PMD63350.1"/>
    </source>
</evidence>